<comment type="subcellular location">
    <subcellularLocation>
        <location evidence="7">Cell membrane</location>
        <topology evidence="7">Multi-pass membrane protein</topology>
    </subcellularLocation>
</comment>
<feature type="binding site" evidence="7">
    <location>
        <position position="138"/>
    </location>
    <ligand>
        <name>a 1,2-diacyl-sn-glycero-3-phospho-(1'-sn-glycerol)</name>
        <dbReference type="ChEBI" id="CHEBI:64716"/>
    </ligand>
</feature>
<comment type="catalytic activity">
    <reaction evidence="7">
        <text>L-cysteinyl-[prolipoprotein] + a 1,2-diacyl-sn-glycero-3-phospho-(1'-sn-glycerol) = an S-1,2-diacyl-sn-glyceryl-L-cysteinyl-[prolipoprotein] + sn-glycerol 1-phosphate + H(+)</text>
        <dbReference type="Rhea" id="RHEA:56712"/>
        <dbReference type="Rhea" id="RHEA-COMP:14679"/>
        <dbReference type="Rhea" id="RHEA-COMP:14680"/>
        <dbReference type="ChEBI" id="CHEBI:15378"/>
        <dbReference type="ChEBI" id="CHEBI:29950"/>
        <dbReference type="ChEBI" id="CHEBI:57685"/>
        <dbReference type="ChEBI" id="CHEBI:64716"/>
        <dbReference type="ChEBI" id="CHEBI:140658"/>
        <dbReference type="EC" id="2.5.1.145"/>
    </reaction>
</comment>
<keyword evidence="5 7" id="KW-1133">Transmembrane helix</keyword>
<keyword evidence="6 7" id="KW-0472">Membrane</keyword>
<keyword evidence="3 7" id="KW-0808">Transferase</keyword>
<keyword evidence="4 7" id="KW-0812">Transmembrane</keyword>
<comment type="caution">
    <text evidence="8">The sequence shown here is derived from an EMBL/GenBank/DDBJ whole genome shotgun (WGS) entry which is preliminary data.</text>
</comment>
<evidence type="ECO:0000256" key="7">
    <source>
        <dbReference type="HAMAP-Rule" id="MF_01147"/>
    </source>
</evidence>
<organism evidence="8 9">
    <name type="scientific">Candidatus Anaerobiospirillum merdipullorum</name>
    <dbReference type="NCBI Taxonomy" id="2838450"/>
    <lineage>
        <taxon>Bacteria</taxon>
        <taxon>Pseudomonadati</taxon>
        <taxon>Pseudomonadota</taxon>
        <taxon>Gammaproteobacteria</taxon>
        <taxon>Aeromonadales</taxon>
        <taxon>Succinivibrionaceae</taxon>
        <taxon>Anaerobiospirillum</taxon>
    </lineage>
</organism>
<evidence type="ECO:0000313" key="9">
    <source>
        <dbReference type="Proteomes" id="UP000824150"/>
    </source>
</evidence>
<dbReference type="PROSITE" id="PS01311">
    <property type="entry name" value="LGT"/>
    <property type="match status" value="1"/>
</dbReference>
<dbReference type="NCBIfam" id="TIGR00544">
    <property type="entry name" value="lgt"/>
    <property type="match status" value="1"/>
</dbReference>
<proteinExistence type="inferred from homology"/>
<evidence type="ECO:0000256" key="2">
    <source>
        <dbReference type="ARBA" id="ARBA00022475"/>
    </source>
</evidence>
<dbReference type="GO" id="GO:0042158">
    <property type="term" value="P:lipoprotein biosynthetic process"/>
    <property type="evidence" value="ECO:0007669"/>
    <property type="project" value="UniProtKB-UniRule"/>
</dbReference>
<name>A0A9E2KPJ4_9GAMM</name>
<comment type="function">
    <text evidence="7">Catalyzes the transfer of the diacylglyceryl group from phosphatidylglycerol to the sulfhydryl group of the N-terminal cysteine of a prolipoprotein, the first step in the formation of mature lipoproteins.</text>
</comment>
<dbReference type="AlphaFoldDB" id="A0A9E2KPJ4"/>
<evidence type="ECO:0000313" key="8">
    <source>
        <dbReference type="EMBL" id="MBU3827236.1"/>
    </source>
</evidence>
<dbReference type="EMBL" id="JAHLFG010000077">
    <property type="protein sequence ID" value="MBU3827236.1"/>
    <property type="molecule type" value="Genomic_DNA"/>
</dbReference>
<dbReference type="InterPro" id="IPR001640">
    <property type="entry name" value="Lgt"/>
</dbReference>
<dbReference type="Pfam" id="PF01790">
    <property type="entry name" value="LGT"/>
    <property type="match status" value="1"/>
</dbReference>
<feature type="transmembrane region" description="Helical" evidence="7">
    <location>
        <begin position="52"/>
        <end position="68"/>
    </location>
</feature>
<gene>
    <name evidence="7 8" type="primary">lgt</name>
    <name evidence="8" type="ORF">IAA31_07080</name>
</gene>
<evidence type="ECO:0000256" key="6">
    <source>
        <dbReference type="ARBA" id="ARBA00023136"/>
    </source>
</evidence>
<feature type="transmembrane region" description="Helical" evidence="7">
    <location>
        <begin position="177"/>
        <end position="194"/>
    </location>
</feature>
<feature type="transmembrane region" description="Helical" evidence="7">
    <location>
        <begin position="117"/>
        <end position="139"/>
    </location>
</feature>
<feature type="transmembrane region" description="Helical" evidence="7">
    <location>
        <begin position="20"/>
        <end position="40"/>
    </location>
</feature>
<dbReference type="PANTHER" id="PTHR30589">
    <property type="entry name" value="PROLIPOPROTEIN DIACYLGLYCERYL TRANSFERASE"/>
    <property type="match status" value="1"/>
</dbReference>
<dbReference type="EC" id="2.5.1.145" evidence="7"/>
<evidence type="ECO:0000256" key="4">
    <source>
        <dbReference type="ARBA" id="ARBA00022692"/>
    </source>
</evidence>
<evidence type="ECO:0000256" key="5">
    <source>
        <dbReference type="ARBA" id="ARBA00022989"/>
    </source>
</evidence>
<dbReference type="Proteomes" id="UP000824150">
    <property type="component" value="Unassembled WGS sequence"/>
</dbReference>
<feature type="transmembrane region" description="Helical" evidence="7">
    <location>
        <begin position="201"/>
        <end position="220"/>
    </location>
</feature>
<comment type="similarity">
    <text evidence="1 7">Belongs to the Lgt family.</text>
</comment>
<comment type="pathway">
    <text evidence="7">Protein modification; lipoprotein biosynthesis (diacylglyceryl transfer).</text>
</comment>
<dbReference type="GO" id="GO:0005886">
    <property type="term" value="C:plasma membrane"/>
    <property type="evidence" value="ECO:0007669"/>
    <property type="project" value="UniProtKB-SubCell"/>
</dbReference>
<sequence>MFYWNADPIALTLGPVALHWYGILFAGGFVLGYLIMQYMYKKRGWDTNELDRLLIFIFVGTVIGARLGHCLIYEPDFYLSHPMEILKIWHGGLASHGGTIGVLVALFIYFKLYKPRYTFFTLADMLCVPIALVCTLIRLGNFMNSEILGIPTDGSWGVIFARLGETFPRHPAQLYEALSYFITFIILGFIYFKVKRRPQGLIFALLFFFIYAARFCIEPFKVEQADYSTHSIFTVGQLLSVPFALGGLLLTIYLLKKGKWESYK</sequence>
<evidence type="ECO:0000256" key="3">
    <source>
        <dbReference type="ARBA" id="ARBA00022679"/>
    </source>
</evidence>
<dbReference type="HAMAP" id="MF_01147">
    <property type="entry name" value="Lgt"/>
    <property type="match status" value="1"/>
</dbReference>
<feature type="transmembrane region" description="Helical" evidence="7">
    <location>
        <begin position="88"/>
        <end position="110"/>
    </location>
</feature>
<reference evidence="8" key="1">
    <citation type="journal article" date="2021" name="PeerJ">
        <title>Extensive microbial diversity within the chicken gut microbiome revealed by metagenomics and culture.</title>
        <authorList>
            <person name="Gilroy R."/>
            <person name="Ravi A."/>
            <person name="Getino M."/>
            <person name="Pursley I."/>
            <person name="Horton D.L."/>
            <person name="Alikhan N.F."/>
            <person name="Baker D."/>
            <person name="Gharbi K."/>
            <person name="Hall N."/>
            <person name="Watson M."/>
            <person name="Adriaenssens E.M."/>
            <person name="Foster-Nyarko E."/>
            <person name="Jarju S."/>
            <person name="Secka A."/>
            <person name="Antonio M."/>
            <person name="Oren A."/>
            <person name="Chaudhuri R.R."/>
            <person name="La Ragione R."/>
            <person name="Hildebrand F."/>
            <person name="Pallen M.J."/>
        </authorList>
    </citation>
    <scope>NUCLEOTIDE SEQUENCE</scope>
    <source>
        <strain evidence="8">687</strain>
    </source>
</reference>
<keyword evidence="2 7" id="KW-1003">Cell membrane</keyword>
<feature type="transmembrane region" description="Helical" evidence="7">
    <location>
        <begin position="232"/>
        <end position="255"/>
    </location>
</feature>
<protein>
    <recommendedName>
        <fullName evidence="7">Phosphatidylglycerol--prolipoprotein diacylglyceryl transferase</fullName>
        <ecNumber evidence="7">2.5.1.145</ecNumber>
    </recommendedName>
</protein>
<evidence type="ECO:0000256" key="1">
    <source>
        <dbReference type="ARBA" id="ARBA00007150"/>
    </source>
</evidence>
<accession>A0A9E2KPJ4</accession>
<reference evidence="8" key="2">
    <citation type="submission" date="2021-04" db="EMBL/GenBank/DDBJ databases">
        <authorList>
            <person name="Gilroy R."/>
        </authorList>
    </citation>
    <scope>NUCLEOTIDE SEQUENCE</scope>
    <source>
        <strain evidence="8">687</strain>
    </source>
</reference>
<dbReference type="PANTHER" id="PTHR30589:SF0">
    <property type="entry name" value="PHOSPHATIDYLGLYCEROL--PROLIPOPROTEIN DIACYLGLYCERYL TRANSFERASE"/>
    <property type="match status" value="1"/>
</dbReference>
<dbReference type="GO" id="GO:0008961">
    <property type="term" value="F:phosphatidylglycerol-prolipoprotein diacylglyceryl transferase activity"/>
    <property type="evidence" value="ECO:0007669"/>
    <property type="project" value="UniProtKB-UniRule"/>
</dbReference>